<feature type="region of interest" description="Disordered" evidence="1">
    <location>
        <begin position="1"/>
        <end position="32"/>
    </location>
</feature>
<dbReference type="AlphaFoldDB" id="A0AB34KDD0"/>
<gene>
    <name evidence="3" type="ORF">AB1Y20_001445</name>
</gene>
<dbReference type="Proteomes" id="UP001515480">
    <property type="component" value="Unassembled WGS sequence"/>
</dbReference>
<evidence type="ECO:0000256" key="1">
    <source>
        <dbReference type="SAM" id="MobiDB-lite"/>
    </source>
</evidence>
<accession>A0AB34KDD0</accession>
<proteinExistence type="predicted"/>
<feature type="compositionally biased region" description="Low complexity" evidence="1">
    <location>
        <begin position="15"/>
        <end position="32"/>
    </location>
</feature>
<dbReference type="InterPro" id="IPR003123">
    <property type="entry name" value="VPS9"/>
</dbReference>
<evidence type="ECO:0000313" key="3">
    <source>
        <dbReference type="EMBL" id="KAL1530544.1"/>
    </source>
</evidence>
<evidence type="ECO:0000313" key="4">
    <source>
        <dbReference type="Proteomes" id="UP001515480"/>
    </source>
</evidence>
<protein>
    <recommendedName>
        <fullName evidence="2">VPS9 domain-containing protein</fullName>
    </recommendedName>
</protein>
<evidence type="ECO:0000259" key="2">
    <source>
        <dbReference type="PROSITE" id="PS51205"/>
    </source>
</evidence>
<sequence length="505" mass="53883">MPPSPRKQALSTALSPARPRTSSTDSSRASSIRSRRSSAELLGWFAHQIAEGSERSSLAAWWRAGRGGRPRKRWKPLTSVTKGSPWAHILAQHHAVMSAAQTDAEWKLDASSASLLAALLSDIHPLGVLRANLLEIFQARLAERAAPSEWAAEVHALLDVLLHCTLEACGELLADDRASKARVCECVERAAFEGRPAAPPPALHLVSRCCCEARRALARCVRRGAPSGADASRARAISRRAVDESKLFYHAFAGMCAAVLEKDQACPLPPSPAAPRASPLLSPGRMIAALSRRRQAFRQRQHEWATLGPRSRRRMGRSEAAAGGSLLPARRALAGVRASVTPSAKLLCICEAVQAIASSRASADDLLQQLIWALLTSEIRSPNAEVAFVMEYAHHFVDGTGLAGYSVATFQGAVEAVCSLEIDVLLGDDVISSDQSSTPLSCCVNNDAPPQVAAEEHALALRDEDPDAFIVGASARSCNPSDGHSRLVVHSGTTLACTSAVSKRN</sequence>
<dbReference type="PROSITE" id="PS51205">
    <property type="entry name" value="VPS9"/>
    <property type="match status" value="1"/>
</dbReference>
<comment type="caution">
    <text evidence="3">The sequence shown here is derived from an EMBL/GenBank/DDBJ whole genome shotgun (WGS) entry which is preliminary data.</text>
</comment>
<dbReference type="InterPro" id="IPR037191">
    <property type="entry name" value="VPS9_dom_sf"/>
</dbReference>
<reference evidence="3 4" key="1">
    <citation type="journal article" date="2024" name="Science">
        <title>Giant polyketide synthase enzymes in the biosynthesis of giant marine polyether toxins.</title>
        <authorList>
            <person name="Fallon T.R."/>
            <person name="Shende V.V."/>
            <person name="Wierzbicki I.H."/>
            <person name="Pendleton A.L."/>
            <person name="Watervoot N.F."/>
            <person name="Auber R.P."/>
            <person name="Gonzalez D.J."/>
            <person name="Wisecaver J.H."/>
            <person name="Moore B.S."/>
        </authorList>
    </citation>
    <scope>NUCLEOTIDE SEQUENCE [LARGE SCALE GENOMIC DNA]</scope>
    <source>
        <strain evidence="3 4">12B1</strain>
    </source>
</reference>
<dbReference type="Gene3D" id="1.20.1050.80">
    <property type="entry name" value="VPS9 domain"/>
    <property type="match status" value="1"/>
</dbReference>
<dbReference type="EMBL" id="JBGBPQ010000001">
    <property type="protein sequence ID" value="KAL1530544.1"/>
    <property type="molecule type" value="Genomic_DNA"/>
</dbReference>
<keyword evidence="4" id="KW-1185">Reference proteome</keyword>
<feature type="domain" description="VPS9" evidence="2">
    <location>
        <begin position="291"/>
        <end position="426"/>
    </location>
</feature>
<dbReference type="Pfam" id="PF02204">
    <property type="entry name" value="VPS9"/>
    <property type="match status" value="1"/>
</dbReference>
<organism evidence="3 4">
    <name type="scientific">Prymnesium parvum</name>
    <name type="common">Toxic golden alga</name>
    <dbReference type="NCBI Taxonomy" id="97485"/>
    <lineage>
        <taxon>Eukaryota</taxon>
        <taxon>Haptista</taxon>
        <taxon>Haptophyta</taxon>
        <taxon>Prymnesiophyceae</taxon>
        <taxon>Prymnesiales</taxon>
        <taxon>Prymnesiaceae</taxon>
        <taxon>Prymnesium</taxon>
    </lineage>
</organism>
<dbReference type="SUPFAM" id="SSF109993">
    <property type="entry name" value="VPS9 domain"/>
    <property type="match status" value="1"/>
</dbReference>
<name>A0AB34KDD0_PRYPA</name>